<gene>
    <name evidence="2" type="ORF">I590_02698</name>
    <name evidence="1" type="ORF">UAK_02754</name>
</gene>
<dbReference type="AlphaFoldDB" id="R2R0F1"/>
<evidence type="ECO:0000313" key="1">
    <source>
        <dbReference type="EMBL" id="EOH77180.1"/>
    </source>
</evidence>
<reference evidence="2 4" key="2">
    <citation type="submission" date="2013-03" db="EMBL/GenBank/DDBJ databases">
        <title>The Genome Sequence of Enterococcus raffinosus ATCC_49464 (PacBio/Illumina hybrid assembly).</title>
        <authorList>
            <consortium name="The Broad Institute Genomics Platform"/>
            <consortium name="The Broad Institute Genome Sequencing Center for Infectious Disease"/>
            <person name="Earl A."/>
            <person name="Russ C."/>
            <person name="Gilmore M."/>
            <person name="Surin D."/>
            <person name="Walker B."/>
            <person name="Young S."/>
            <person name="Zeng Q."/>
            <person name="Gargeya S."/>
            <person name="Fitzgerald M."/>
            <person name="Haas B."/>
            <person name="Abouelleil A."/>
            <person name="Allen A.W."/>
            <person name="Alvarado L."/>
            <person name="Arachchi H.M."/>
            <person name="Berlin A.M."/>
            <person name="Chapman S.B."/>
            <person name="Gainer-Dewar J."/>
            <person name="Goldberg J."/>
            <person name="Griggs A."/>
            <person name="Gujja S."/>
            <person name="Hansen M."/>
            <person name="Howarth C."/>
            <person name="Imamovic A."/>
            <person name="Ireland A."/>
            <person name="Larimer J."/>
            <person name="McCowan C."/>
            <person name="Murphy C."/>
            <person name="Pearson M."/>
            <person name="Poon T.W."/>
            <person name="Priest M."/>
            <person name="Roberts A."/>
            <person name="Saif S."/>
            <person name="Shea T."/>
            <person name="Sisk P."/>
            <person name="Sykes S."/>
            <person name="Wortman J."/>
            <person name="Nusbaum C."/>
            <person name="Birren B."/>
        </authorList>
    </citation>
    <scope>NUCLEOTIDE SEQUENCE [LARGE SCALE GENOMIC DNA]</scope>
    <source>
        <strain evidence="2 4">ATCC 49464</strain>
    </source>
</reference>
<dbReference type="Proteomes" id="UP000013877">
    <property type="component" value="Unassembled WGS sequence"/>
</dbReference>
<dbReference type="EMBL" id="AJAL01000014">
    <property type="protein sequence ID" value="EOH77180.1"/>
    <property type="molecule type" value="Genomic_DNA"/>
</dbReference>
<evidence type="ECO:0000313" key="2">
    <source>
        <dbReference type="EMBL" id="EOT75873.1"/>
    </source>
</evidence>
<name>R2R0F1_9ENTE</name>
<dbReference type="PATRIC" id="fig|1158602.3.peg.2753"/>
<evidence type="ECO:0000313" key="4">
    <source>
        <dbReference type="Proteomes" id="UP000014158"/>
    </source>
</evidence>
<evidence type="ECO:0000313" key="3">
    <source>
        <dbReference type="Proteomes" id="UP000013877"/>
    </source>
</evidence>
<dbReference type="HOGENOM" id="CLU_3251192_0_0_9"/>
<dbReference type="Proteomes" id="UP000014158">
    <property type="component" value="Unassembled WGS sequence"/>
</dbReference>
<reference evidence="1 3" key="1">
    <citation type="submission" date="2013-02" db="EMBL/GenBank/DDBJ databases">
        <title>The Genome Sequence of Enterococcus raffinosus ATCC_49464.</title>
        <authorList>
            <consortium name="The Broad Institute Genome Sequencing Platform"/>
            <consortium name="The Broad Institute Genome Sequencing Center for Infectious Disease"/>
            <person name="Earl A.M."/>
            <person name="Gilmore M.S."/>
            <person name="Lebreton F."/>
            <person name="Walker B."/>
            <person name="Young S.K."/>
            <person name="Zeng Q."/>
            <person name="Gargeya S."/>
            <person name="Fitzgerald M."/>
            <person name="Haas B."/>
            <person name="Abouelleil A."/>
            <person name="Alvarado L."/>
            <person name="Arachchi H.M."/>
            <person name="Berlin A.M."/>
            <person name="Chapman S.B."/>
            <person name="Dewar J."/>
            <person name="Goldberg J."/>
            <person name="Griggs A."/>
            <person name="Gujja S."/>
            <person name="Hansen M."/>
            <person name="Howarth C."/>
            <person name="Imamovic A."/>
            <person name="Larimer J."/>
            <person name="McCowan C."/>
            <person name="Murphy C."/>
            <person name="Neiman D."/>
            <person name="Pearson M."/>
            <person name="Priest M."/>
            <person name="Roberts A."/>
            <person name="Saif S."/>
            <person name="Shea T."/>
            <person name="Sisk P."/>
            <person name="Sykes S."/>
            <person name="Wortman J."/>
            <person name="Nusbaum C."/>
            <person name="Birren B."/>
        </authorList>
    </citation>
    <scope>NUCLEOTIDE SEQUENCE [LARGE SCALE GENOMIC DNA]</scope>
    <source>
        <strain evidence="1 3">ATCC 49464</strain>
    </source>
</reference>
<protein>
    <submittedName>
        <fullName evidence="1">Uncharacterized protein</fullName>
    </submittedName>
</protein>
<keyword evidence="4" id="KW-1185">Reference proteome</keyword>
<organism evidence="1 3">
    <name type="scientific">Enterococcus raffinosus ATCC 49464</name>
    <dbReference type="NCBI Taxonomy" id="1158602"/>
    <lineage>
        <taxon>Bacteria</taxon>
        <taxon>Bacillati</taxon>
        <taxon>Bacillota</taxon>
        <taxon>Bacilli</taxon>
        <taxon>Lactobacillales</taxon>
        <taxon>Enterococcaceae</taxon>
        <taxon>Enterococcus</taxon>
    </lineage>
</organism>
<comment type="caution">
    <text evidence="1">The sequence shown here is derived from an EMBL/GenBank/DDBJ whole genome shotgun (WGS) entry which is preliminary data.</text>
</comment>
<proteinExistence type="predicted"/>
<sequence length="42" mass="4771">MDFIFLIIIFFIISTVTANSDYLNQSLSVETTTNLQIIAVFL</sequence>
<accession>R2R0F1</accession>
<dbReference type="EMBL" id="ASWF01000003">
    <property type="protein sequence ID" value="EOT75873.1"/>
    <property type="molecule type" value="Genomic_DNA"/>
</dbReference>